<dbReference type="InterPro" id="IPR038717">
    <property type="entry name" value="Tc1-like_DDE_dom"/>
</dbReference>
<name>A0A8R1EQS3_CAEJA</name>
<dbReference type="Gene3D" id="3.30.420.10">
    <property type="entry name" value="Ribonuclease H-like superfamily/Ribonuclease H"/>
    <property type="match status" value="1"/>
</dbReference>
<dbReference type="GO" id="GO:0003676">
    <property type="term" value="F:nucleic acid binding"/>
    <property type="evidence" value="ECO:0007669"/>
    <property type="project" value="InterPro"/>
</dbReference>
<reference evidence="3" key="1">
    <citation type="submission" date="2010-08" db="EMBL/GenBank/DDBJ databases">
        <authorList>
            <consortium name="Caenorhabditis japonica Sequencing Consortium"/>
            <person name="Wilson R.K."/>
        </authorList>
    </citation>
    <scope>NUCLEOTIDE SEQUENCE [LARGE SCALE GENOMIC DNA]</scope>
    <source>
        <strain evidence="3">DF5081</strain>
    </source>
</reference>
<dbReference type="AlphaFoldDB" id="A0A8R1EQS3"/>
<keyword evidence="3" id="KW-1185">Reference proteome</keyword>
<feature type="domain" description="Tc1-like transposase DDE" evidence="1">
    <location>
        <begin position="3"/>
        <end position="115"/>
    </location>
</feature>
<evidence type="ECO:0000313" key="3">
    <source>
        <dbReference type="Proteomes" id="UP000005237"/>
    </source>
</evidence>
<evidence type="ECO:0000313" key="2">
    <source>
        <dbReference type="EnsemblMetazoa" id="CJA40669.1"/>
    </source>
</evidence>
<organism evidence="2 3">
    <name type="scientific">Caenorhabditis japonica</name>
    <dbReference type="NCBI Taxonomy" id="281687"/>
    <lineage>
        <taxon>Eukaryota</taxon>
        <taxon>Metazoa</taxon>
        <taxon>Ecdysozoa</taxon>
        <taxon>Nematoda</taxon>
        <taxon>Chromadorea</taxon>
        <taxon>Rhabditida</taxon>
        <taxon>Rhabditina</taxon>
        <taxon>Rhabditomorpha</taxon>
        <taxon>Rhabditoidea</taxon>
        <taxon>Rhabditidae</taxon>
        <taxon>Peloderinae</taxon>
        <taxon>Caenorhabditis</taxon>
    </lineage>
</organism>
<reference evidence="2" key="2">
    <citation type="submission" date="2022-06" db="UniProtKB">
        <authorList>
            <consortium name="EnsemblMetazoa"/>
        </authorList>
    </citation>
    <scope>IDENTIFICATION</scope>
    <source>
        <strain evidence="2">DF5081</strain>
    </source>
</reference>
<dbReference type="InterPro" id="IPR036397">
    <property type="entry name" value="RNaseH_sf"/>
</dbReference>
<evidence type="ECO:0000259" key="1">
    <source>
        <dbReference type="Pfam" id="PF13358"/>
    </source>
</evidence>
<dbReference type="PANTHER" id="PTHR46068">
    <property type="entry name" value="PROTEIN CBG27172"/>
    <property type="match status" value="1"/>
</dbReference>
<sequence length="158" mass="17735">MVFGGICADGKTQMVFVNEGVKISPEYYIEQILESEVLPWSHFHFGNRDWIFQQDGAPAHRAKSTQQWCEANFSGSINAAEWPSSSPDLNPMDFAVWGYLTQQVATKNYANLEALSLKTSLKKAWDDLDVGYLRAVIDSYPKRLRAVIAAKGGRIENC</sequence>
<dbReference type="Proteomes" id="UP000005237">
    <property type="component" value="Unassembled WGS sequence"/>
</dbReference>
<dbReference type="PANTHER" id="PTHR46068:SF1">
    <property type="entry name" value="TRANSPOSASE IS30-LIKE HTH DOMAIN-CONTAINING PROTEIN"/>
    <property type="match status" value="1"/>
</dbReference>
<dbReference type="Pfam" id="PF13358">
    <property type="entry name" value="DDE_3"/>
    <property type="match status" value="1"/>
</dbReference>
<accession>A0A8R1EQS3</accession>
<dbReference type="EnsemblMetazoa" id="CJA40669.1">
    <property type="protein sequence ID" value="CJA40669.1"/>
    <property type="gene ID" value="WBGene00216517"/>
</dbReference>
<protein>
    <submittedName>
        <fullName evidence="2">DDE_3 domain-containing protein</fullName>
    </submittedName>
</protein>
<proteinExistence type="predicted"/>